<dbReference type="AlphaFoldDB" id="A0A9N8HRX3"/>
<evidence type="ECO:0000256" key="9">
    <source>
        <dbReference type="ARBA" id="ARBA00022832"/>
    </source>
</evidence>
<keyword evidence="14" id="KW-0496">Mitochondrion</keyword>
<evidence type="ECO:0000256" key="16">
    <source>
        <dbReference type="ARBA" id="ARBA00039036"/>
    </source>
</evidence>
<keyword evidence="10" id="KW-0809">Transit peptide</keyword>
<comment type="catalytic activity">
    <reaction evidence="21">
        <text>valproyl-CoA + oxidized [electron-transfer flavoprotein] + H(+) = (2E)-2-propylpent-2-enoyl-CoA + reduced [electron-transfer flavoprotein]</text>
        <dbReference type="Rhea" id="RHEA:65344"/>
        <dbReference type="Rhea" id="RHEA-COMP:10685"/>
        <dbReference type="Rhea" id="RHEA-COMP:10686"/>
        <dbReference type="ChEBI" id="CHEBI:15378"/>
        <dbReference type="ChEBI" id="CHEBI:57692"/>
        <dbReference type="ChEBI" id="CHEBI:58307"/>
        <dbReference type="ChEBI" id="CHEBI:156457"/>
        <dbReference type="ChEBI" id="CHEBI:156458"/>
    </reaction>
    <physiologicalReaction direction="left-to-right" evidence="21">
        <dbReference type="Rhea" id="RHEA:65345"/>
    </physiologicalReaction>
</comment>
<keyword evidence="13" id="KW-0443">Lipid metabolism</keyword>
<evidence type="ECO:0000256" key="21">
    <source>
        <dbReference type="ARBA" id="ARBA00048307"/>
    </source>
</evidence>
<dbReference type="InterPro" id="IPR013786">
    <property type="entry name" value="AcylCoA_DH/ox_N"/>
</dbReference>
<dbReference type="SUPFAM" id="SSF56645">
    <property type="entry name" value="Acyl-CoA dehydrogenase NM domain-like"/>
    <property type="match status" value="1"/>
</dbReference>
<dbReference type="Pfam" id="PF02770">
    <property type="entry name" value="Acyl-CoA_dh_M"/>
    <property type="match status" value="1"/>
</dbReference>
<comment type="subcellular location">
    <subcellularLocation>
        <location evidence="2">Mitochondrion matrix</location>
    </subcellularLocation>
</comment>
<comment type="pathway">
    <text evidence="3">Lipid metabolism; mitochondrial fatty acid beta-oxidation.</text>
</comment>
<comment type="similarity">
    <text evidence="4 27">Belongs to the acyl-CoA dehydrogenase family.</text>
</comment>
<evidence type="ECO:0000256" key="20">
    <source>
        <dbReference type="ARBA" id="ARBA00048235"/>
    </source>
</evidence>
<evidence type="ECO:0000256" key="2">
    <source>
        <dbReference type="ARBA" id="ARBA00004305"/>
    </source>
</evidence>
<feature type="domain" description="Acyl-CoA oxidase/dehydrogenase middle" evidence="29">
    <location>
        <begin position="169"/>
        <end position="266"/>
    </location>
</feature>
<name>A0A9N8HRX3_9STRA</name>
<dbReference type="FunFam" id="1.20.140.10:FF:000002">
    <property type="entry name" value="Acyl-CoA dehydrogenase short/branched chain"/>
    <property type="match status" value="1"/>
</dbReference>
<dbReference type="OrthoDB" id="10262177at2759"/>
<dbReference type="GO" id="GO:0003853">
    <property type="term" value="F:short-chain 2-methyl fatty acyl-CoA dehydrogenase activity"/>
    <property type="evidence" value="ECO:0007669"/>
    <property type="project" value="UniProtKB-EC"/>
</dbReference>
<proteinExistence type="inferred from homology"/>
<evidence type="ECO:0000259" key="30">
    <source>
        <dbReference type="Pfam" id="PF02771"/>
    </source>
</evidence>
<keyword evidence="6" id="KW-0597">Phosphoprotein</keyword>
<dbReference type="InterPro" id="IPR046373">
    <property type="entry name" value="Acyl-CoA_Oxase/DH_mid-dom_sf"/>
</dbReference>
<feature type="domain" description="Acyl-CoA dehydrogenase/oxidase N-terminal" evidence="30">
    <location>
        <begin position="54"/>
        <end position="164"/>
    </location>
</feature>
<keyword evidence="11" id="KW-0007">Acetylation</keyword>
<comment type="catalytic activity">
    <reaction evidence="20">
        <text>2-methylbutanoyl-CoA + oxidized [electron-transfer flavoprotein] + H(+) = (2E)-2-methylbut-2-enoyl-CoA + reduced [electron-transfer flavoprotein]</text>
        <dbReference type="Rhea" id="RHEA:43780"/>
        <dbReference type="Rhea" id="RHEA-COMP:10685"/>
        <dbReference type="Rhea" id="RHEA-COMP:10686"/>
        <dbReference type="ChEBI" id="CHEBI:15378"/>
        <dbReference type="ChEBI" id="CHEBI:57336"/>
        <dbReference type="ChEBI" id="CHEBI:57337"/>
        <dbReference type="ChEBI" id="CHEBI:57692"/>
        <dbReference type="ChEBI" id="CHEBI:58307"/>
        <dbReference type="EC" id="1.3.8.5"/>
    </reaction>
    <physiologicalReaction direction="left-to-right" evidence="20">
        <dbReference type="Rhea" id="RHEA:43781"/>
    </physiologicalReaction>
</comment>
<dbReference type="InterPro" id="IPR009100">
    <property type="entry name" value="AcylCoA_DH/oxidase_NM_dom_sf"/>
</dbReference>
<dbReference type="PANTHER" id="PTHR43884">
    <property type="entry name" value="ACYL-COA DEHYDROGENASE"/>
    <property type="match status" value="1"/>
</dbReference>
<keyword evidence="7 27" id="KW-0285">Flavoprotein</keyword>
<comment type="cofactor">
    <cofactor evidence="1 27">
        <name>FAD</name>
        <dbReference type="ChEBI" id="CHEBI:57692"/>
    </cofactor>
</comment>
<organism evidence="31 32">
    <name type="scientific">Seminavis robusta</name>
    <dbReference type="NCBI Taxonomy" id="568900"/>
    <lineage>
        <taxon>Eukaryota</taxon>
        <taxon>Sar</taxon>
        <taxon>Stramenopiles</taxon>
        <taxon>Ochrophyta</taxon>
        <taxon>Bacillariophyta</taxon>
        <taxon>Bacillariophyceae</taxon>
        <taxon>Bacillariophycidae</taxon>
        <taxon>Naviculales</taxon>
        <taxon>Naviculaceae</taxon>
        <taxon>Seminavis</taxon>
    </lineage>
</organism>
<evidence type="ECO:0000256" key="13">
    <source>
        <dbReference type="ARBA" id="ARBA00023098"/>
    </source>
</evidence>
<evidence type="ECO:0000256" key="15">
    <source>
        <dbReference type="ARBA" id="ARBA00037895"/>
    </source>
</evidence>
<comment type="catalytic activity">
    <reaction evidence="24">
        <text>hexanoyl-CoA + oxidized [electron-transfer flavoprotein] + H(+) = (2E)-hexenoyl-CoA + reduced [electron-transfer flavoprotein]</text>
        <dbReference type="Rhea" id="RHEA:43464"/>
        <dbReference type="Rhea" id="RHEA-COMP:10685"/>
        <dbReference type="Rhea" id="RHEA-COMP:10686"/>
        <dbReference type="ChEBI" id="CHEBI:15378"/>
        <dbReference type="ChEBI" id="CHEBI:57692"/>
        <dbReference type="ChEBI" id="CHEBI:58307"/>
        <dbReference type="ChEBI" id="CHEBI:62077"/>
        <dbReference type="ChEBI" id="CHEBI:62620"/>
    </reaction>
    <physiologicalReaction direction="left-to-right" evidence="24">
        <dbReference type="Rhea" id="RHEA:43465"/>
    </physiologicalReaction>
</comment>
<dbReference type="PROSITE" id="PS00073">
    <property type="entry name" value="ACYL_COA_DH_2"/>
    <property type="match status" value="1"/>
</dbReference>
<dbReference type="PANTHER" id="PTHR43884:SF1">
    <property type="entry name" value="SHORT_BRANCHED CHAIN SPECIFIC ACYL-COA DEHYDROGENASE, MITOCHONDRIAL"/>
    <property type="match status" value="1"/>
</dbReference>
<accession>A0A9N8HRX3</accession>
<evidence type="ECO:0000256" key="12">
    <source>
        <dbReference type="ARBA" id="ARBA00023002"/>
    </source>
</evidence>
<evidence type="ECO:0000313" key="32">
    <source>
        <dbReference type="Proteomes" id="UP001153069"/>
    </source>
</evidence>
<dbReference type="EMBL" id="CAICTM010001321">
    <property type="protein sequence ID" value="CAB9522610.1"/>
    <property type="molecule type" value="Genomic_DNA"/>
</dbReference>
<dbReference type="Pfam" id="PF02771">
    <property type="entry name" value="Acyl-CoA_dh_N"/>
    <property type="match status" value="1"/>
</dbReference>
<comment type="catalytic activity">
    <reaction evidence="22">
        <text>(2R)-2-methylbutanoyl-CoA + oxidized [electron-transfer flavoprotein] + H(+) = ethylacryloyl-CoA + reduced [electron-transfer flavoprotein]</text>
        <dbReference type="Rhea" id="RHEA:65296"/>
        <dbReference type="Rhea" id="RHEA-COMP:10685"/>
        <dbReference type="Rhea" id="RHEA-COMP:10686"/>
        <dbReference type="ChEBI" id="CHEBI:15378"/>
        <dbReference type="ChEBI" id="CHEBI:57692"/>
        <dbReference type="ChEBI" id="CHEBI:58307"/>
        <dbReference type="ChEBI" id="CHEBI:156439"/>
        <dbReference type="ChEBI" id="CHEBI:156440"/>
    </reaction>
    <physiologicalReaction direction="left-to-right" evidence="22">
        <dbReference type="Rhea" id="RHEA:65297"/>
    </physiologicalReaction>
</comment>
<feature type="domain" description="Acyl-CoA dehydrogenase/oxidase C-terminal" evidence="28">
    <location>
        <begin position="280"/>
        <end position="425"/>
    </location>
</feature>
<dbReference type="InterPro" id="IPR036250">
    <property type="entry name" value="AcylCo_DH-like_C"/>
</dbReference>
<comment type="caution">
    <text evidence="31">The sequence shown here is derived from an EMBL/GenBank/DDBJ whole genome shotgun (WGS) entry which is preliminary data.</text>
</comment>
<comment type="pathway">
    <text evidence="15">Amino-acid degradation; L-isoleucine degradation.</text>
</comment>
<dbReference type="InterPro" id="IPR006089">
    <property type="entry name" value="Acyl-CoA_DH_CS"/>
</dbReference>
<comment type="catalytic activity">
    <reaction evidence="23">
        <text>butanoyl-CoA + oxidized [electron-transfer flavoprotein] + H(+) = (2E)-butenoyl-CoA + reduced [electron-transfer flavoprotein]</text>
        <dbReference type="Rhea" id="RHEA:24004"/>
        <dbReference type="Rhea" id="RHEA-COMP:10685"/>
        <dbReference type="Rhea" id="RHEA-COMP:10686"/>
        <dbReference type="ChEBI" id="CHEBI:15378"/>
        <dbReference type="ChEBI" id="CHEBI:57332"/>
        <dbReference type="ChEBI" id="CHEBI:57371"/>
        <dbReference type="ChEBI" id="CHEBI:57692"/>
        <dbReference type="ChEBI" id="CHEBI:58307"/>
    </reaction>
    <physiologicalReaction direction="left-to-right" evidence="23">
        <dbReference type="Rhea" id="RHEA:24005"/>
    </physiologicalReaction>
</comment>
<evidence type="ECO:0000256" key="5">
    <source>
        <dbReference type="ARBA" id="ARBA00011881"/>
    </source>
</evidence>
<evidence type="ECO:0000256" key="17">
    <source>
        <dbReference type="ARBA" id="ARBA00039850"/>
    </source>
</evidence>
<keyword evidence="32" id="KW-1185">Reference proteome</keyword>
<evidence type="ECO:0000256" key="4">
    <source>
        <dbReference type="ARBA" id="ARBA00009347"/>
    </source>
</evidence>
<evidence type="ECO:0000313" key="31">
    <source>
        <dbReference type="EMBL" id="CAB9522610.1"/>
    </source>
</evidence>
<reference evidence="31" key="1">
    <citation type="submission" date="2020-06" db="EMBL/GenBank/DDBJ databases">
        <authorList>
            <consortium name="Plant Systems Biology data submission"/>
        </authorList>
    </citation>
    <scope>NUCLEOTIDE SEQUENCE</scope>
    <source>
        <strain evidence="31">D6</strain>
    </source>
</reference>
<dbReference type="InterPro" id="IPR037069">
    <property type="entry name" value="AcylCoA_DH/ox_N_sf"/>
</dbReference>
<evidence type="ECO:0000256" key="14">
    <source>
        <dbReference type="ARBA" id="ARBA00023128"/>
    </source>
</evidence>
<dbReference type="Gene3D" id="2.40.110.10">
    <property type="entry name" value="Butyryl-CoA Dehydrogenase, subunit A, domain 2"/>
    <property type="match status" value="1"/>
</dbReference>
<keyword evidence="9" id="KW-0276">Fatty acid metabolism</keyword>
<dbReference type="PROSITE" id="PS00072">
    <property type="entry name" value="ACYL_COA_DH_1"/>
    <property type="match status" value="1"/>
</dbReference>
<protein>
    <recommendedName>
        <fullName evidence="17">Short/branched chain specific acyl-CoA dehydrogenase, mitochondrial</fullName>
        <ecNumber evidence="16">1.3.8.5</ecNumber>
    </recommendedName>
    <alternativeName>
        <fullName evidence="19">2-methyl branched chain acyl-CoA dehydrogenase</fullName>
    </alternativeName>
    <alternativeName>
        <fullName evidence="18">2-methylbutyryl-coenzyme A dehydrogenase</fullName>
    </alternativeName>
</protein>
<dbReference type="InterPro" id="IPR009075">
    <property type="entry name" value="AcylCo_DH/oxidase_C"/>
</dbReference>
<dbReference type="GO" id="GO:0046395">
    <property type="term" value="P:carboxylic acid catabolic process"/>
    <property type="evidence" value="ECO:0007669"/>
    <property type="project" value="UniProtKB-ARBA"/>
</dbReference>
<evidence type="ECO:0000256" key="3">
    <source>
        <dbReference type="ARBA" id="ARBA00005198"/>
    </source>
</evidence>
<evidence type="ECO:0000256" key="26">
    <source>
        <dbReference type="ARBA" id="ARBA00051903"/>
    </source>
</evidence>
<comment type="subunit">
    <text evidence="5">Homotetramer.</text>
</comment>
<evidence type="ECO:0000256" key="7">
    <source>
        <dbReference type="ARBA" id="ARBA00022630"/>
    </source>
</evidence>
<comment type="catalytic activity">
    <reaction evidence="26">
        <text>2-methylpropanoyl-CoA + oxidized [electron-transfer flavoprotein] + H(+) = 2-methylpropenoyl-CoA + reduced [electron-transfer flavoprotein]</text>
        <dbReference type="Rhea" id="RHEA:44180"/>
        <dbReference type="Rhea" id="RHEA-COMP:10685"/>
        <dbReference type="Rhea" id="RHEA-COMP:10686"/>
        <dbReference type="ChEBI" id="CHEBI:15378"/>
        <dbReference type="ChEBI" id="CHEBI:57338"/>
        <dbReference type="ChEBI" id="CHEBI:57692"/>
        <dbReference type="ChEBI" id="CHEBI:58307"/>
        <dbReference type="ChEBI" id="CHEBI:62500"/>
    </reaction>
    <physiologicalReaction direction="left-to-right" evidence="26">
        <dbReference type="Rhea" id="RHEA:44181"/>
    </physiologicalReaction>
</comment>
<evidence type="ECO:0000259" key="28">
    <source>
        <dbReference type="Pfam" id="PF00441"/>
    </source>
</evidence>
<dbReference type="Gene3D" id="1.20.140.10">
    <property type="entry name" value="Butyryl-CoA Dehydrogenase, subunit A, domain 3"/>
    <property type="match status" value="1"/>
</dbReference>
<evidence type="ECO:0000256" key="25">
    <source>
        <dbReference type="ARBA" id="ARBA00049552"/>
    </source>
</evidence>
<dbReference type="EC" id="1.3.8.5" evidence="16"/>
<evidence type="ECO:0000256" key="18">
    <source>
        <dbReference type="ARBA" id="ARBA00041537"/>
    </source>
</evidence>
<dbReference type="GO" id="GO:0050660">
    <property type="term" value="F:flavin adenine dinucleotide binding"/>
    <property type="evidence" value="ECO:0007669"/>
    <property type="project" value="InterPro"/>
</dbReference>
<evidence type="ECO:0000256" key="23">
    <source>
        <dbReference type="ARBA" id="ARBA00049096"/>
    </source>
</evidence>
<gene>
    <name evidence="31" type="ORF">SEMRO_1323_G262650.1</name>
</gene>
<dbReference type="SUPFAM" id="SSF47203">
    <property type="entry name" value="Acyl-CoA dehydrogenase C-terminal domain-like"/>
    <property type="match status" value="1"/>
</dbReference>
<dbReference type="GO" id="GO:0006631">
    <property type="term" value="P:fatty acid metabolic process"/>
    <property type="evidence" value="ECO:0007669"/>
    <property type="project" value="UniProtKB-KW"/>
</dbReference>
<evidence type="ECO:0000256" key="10">
    <source>
        <dbReference type="ARBA" id="ARBA00022946"/>
    </source>
</evidence>
<dbReference type="InterPro" id="IPR006091">
    <property type="entry name" value="Acyl-CoA_Oxase/DH_mid-dom"/>
</dbReference>
<keyword evidence="8 27" id="KW-0274">FAD</keyword>
<evidence type="ECO:0000256" key="6">
    <source>
        <dbReference type="ARBA" id="ARBA00022553"/>
    </source>
</evidence>
<evidence type="ECO:0000256" key="19">
    <source>
        <dbReference type="ARBA" id="ARBA00042821"/>
    </source>
</evidence>
<evidence type="ECO:0000256" key="1">
    <source>
        <dbReference type="ARBA" id="ARBA00001974"/>
    </source>
</evidence>
<dbReference type="Proteomes" id="UP001153069">
    <property type="component" value="Unassembled WGS sequence"/>
</dbReference>
<sequence>MFTLRRPIASILRKNLHKNVTALSIGHTRSLSSIPSDDFDHELTEKTSPITVFTEDEQMTRDAVRQWAREELQPIVRDMDNEAKLRPEILQALFDQGFMGMEIPAEYNGSELSFTSACLAVEEISRVDPSTAILVDIHNTLNNNAVRFWGSEDLQKQWLPRLATDTASSFCLSEADSGSDAFAMKTTATASPDGSYYTINGTKLWISNAKEAGVFLLFANADPSKGYKGITAFMVDANTEGIHVGKPENKLGLKASSTCPLTFENVQVDASQVLGEVGLGYKYCINILNEGRIGIAAQQIGIAKGCLYDIALPYMMERKQFGSAIGDFQGMQHQYAQMATEIHAAEVMMYNACRLKEAGLPFVKEASMVKLFSSQVSERTASKTIEWLGGIGFTKDLMAEKMYRDCKVGSIYEGSSNIQLQTIAKLISAEYK</sequence>
<keyword evidence="12 27" id="KW-0560">Oxidoreductase</keyword>
<dbReference type="Gene3D" id="1.10.540.10">
    <property type="entry name" value="Acyl-CoA dehydrogenase/oxidase, N-terminal domain"/>
    <property type="match status" value="1"/>
</dbReference>
<evidence type="ECO:0000256" key="27">
    <source>
        <dbReference type="RuleBase" id="RU362125"/>
    </source>
</evidence>
<evidence type="ECO:0000256" key="22">
    <source>
        <dbReference type="ARBA" id="ARBA00048592"/>
    </source>
</evidence>
<evidence type="ECO:0000256" key="11">
    <source>
        <dbReference type="ARBA" id="ARBA00022990"/>
    </source>
</evidence>
<evidence type="ECO:0000256" key="24">
    <source>
        <dbReference type="ARBA" id="ARBA00049192"/>
    </source>
</evidence>
<dbReference type="GO" id="GO:0005759">
    <property type="term" value="C:mitochondrial matrix"/>
    <property type="evidence" value="ECO:0007669"/>
    <property type="project" value="UniProtKB-SubCell"/>
</dbReference>
<dbReference type="FunFam" id="2.40.110.10:FF:000001">
    <property type="entry name" value="Acyl-CoA dehydrogenase, mitochondrial"/>
    <property type="match status" value="1"/>
</dbReference>
<dbReference type="Pfam" id="PF00441">
    <property type="entry name" value="Acyl-CoA_dh_1"/>
    <property type="match status" value="1"/>
</dbReference>
<evidence type="ECO:0000256" key="8">
    <source>
        <dbReference type="ARBA" id="ARBA00022827"/>
    </source>
</evidence>
<comment type="catalytic activity">
    <reaction evidence="25">
        <text>(2S)-2-methylbutanoyl-CoA + oxidized [electron-transfer flavoprotein] + H(+) = (2E)-2-methylbut-2-enoyl-CoA + reduced [electron-transfer flavoprotein]</text>
        <dbReference type="Rhea" id="RHEA:48256"/>
        <dbReference type="Rhea" id="RHEA-COMP:10685"/>
        <dbReference type="Rhea" id="RHEA-COMP:10686"/>
        <dbReference type="ChEBI" id="CHEBI:15378"/>
        <dbReference type="ChEBI" id="CHEBI:57337"/>
        <dbReference type="ChEBI" id="CHEBI:57692"/>
        <dbReference type="ChEBI" id="CHEBI:58307"/>
        <dbReference type="ChEBI" id="CHEBI:88166"/>
    </reaction>
    <physiologicalReaction direction="left-to-right" evidence="25">
        <dbReference type="Rhea" id="RHEA:48257"/>
    </physiologicalReaction>
</comment>
<dbReference type="FunFam" id="1.10.540.10:FF:000012">
    <property type="entry name" value="Acyl-CoA dehydrogenase short/branched chain"/>
    <property type="match status" value="1"/>
</dbReference>
<evidence type="ECO:0000259" key="29">
    <source>
        <dbReference type="Pfam" id="PF02770"/>
    </source>
</evidence>